<sequence>MSSNKAPKDDVEAKPACHPRACAIQSTIHTQATGKKAKQKLFDKRIANVHCRKIVSQATVTTRQNARQLSNSSTNAAKPFTNAMEKMRLL</sequence>
<organism evidence="2 3">
    <name type="scientific">Fusarium heterosporum</name>
    <dbReference type="NCBI Taxonomy" id="42747"/>
    <lineage>
        <taxon>Eukaryota</taxon>
        <taxon>Fungi</taxon>
        <taxon>Dikarya</taxon>
        <taxon>Ascomycota</taxon>
        <taxon>Pezizomycotina</taxon>
        <taxon>Sordariomycetes</taxon>
        <taxon>Hypocreomycetidae</taxon>
        <taxon>Hypocreales</taxon>
        <taxon>Nectriaceae</taxon>
        <taxon>Fusarium</taxon>
        <taxon>Fusarium heterosporum species complex</taxon>
    </lineage>
</organism>
<feature type="compositionally biased region" description="Polar residues" evidence="1">
    <location>
        <begin position="65"/>
        <end position="76"/>
    </location>
</feature>
<accession>A0A8H5WQD9</accession>
<evidence type="ECO:0000313" key="3">
    <source>
        <dbReference type="Proteomes" id="UP000567885"/>
    </source>
</evidence>
<keyword evidence="3" id="KW-1185">Reference proteome</keyword>
<dbReference type="AlphaFoldDB" id="A0A8H5WQD9"/>
<dbReference type="Proteomes" id="UP000567885">
    <property type="component" value="Unassembled WGS sequence"/>
</dbReference>
<protein>
    <submittedName>
        <fullName evidence="2">Uncharacterized protein</fullName>
    </submittedName>
</protein>
<proteinExistence type="predicted"/>
<comment type="caution">
    <text evidence="2">The sequence shown here is derived from an EMBL/GenBank/DDBJ whole genome shotgun (WGS) entry which is preliminary data.</text>
</comment>
<dbReference type="EMBL" id="JAAGWQ010000110">
    <property type="protein sequence ID" value="KAF5666259.1"/>
    <property type="molecule type" value="Genomic_DNA"/>
</dbReference>
<evidence type="ECO:0000256" key="1">
    <source>
        <dbReference type="SAM" id="MobiDB-lite"/>
    </source>
</evidence>
<evidence type="ECO:0000313" key="2">
    <source>
        <dbReference type="EMBL" id="KAF5666259.1"/>
    </source>
</evidence>
<name>A0A8H5WQD9_FUSHE</name>
<feature type="region of interest" description="Disordered" evidence="1">
    <location>
        <begin position="65"/>
        <end position="90"/>
    </location>
</feature>
<reference evidence="2 3" key="1">
    <citation type="submission" date="2020-05" db="EMBL/GenBank/DDBJ databases">
        <title>Identification and distribution of gene clusters putatively required for synthesis of sphingolipid metabolism inhibitors in phylogenetically diverse species of the filamentous fungus Fusarium.</title>
        <authorList>
            <person name="Kim H.-S."/>
            <person name="Busman M."/>
            <person name="Brown D.W."/>
            <person name="Divon H."/>
            <person name="Uhlig S."/>
            <person name="Proctor R.H."/>
        </authorList>
    </citation>
    <scope>NUCLEOTIDE SEQUENCE [LARGE SCALE GENOMIC DNA]</scope>
    <source>
        <strain evidence="2 3">NRRL 20693</strain>
    </source>
</reference>
<dbReference type="OrthoDB" id="13601at2759"/>
<gene>
    <name evidence="2" type="ORF">FHETE_6307</name>
</gene>